<name>A0A172ZF78_9BACL</name>
<dbReference type="Proteomes" id="UP000078148">
    <property type="component" value="Chromosome"/>
</dbReference>
<dbReference type="PROSITE" id="PS50983">
    <property type="entry name" value="FE_B12_PBP"/>
    <property type="match status" value="1"/>
</dbReference>
<evidence type="ECO:0000259" key="5">
    <source>
        <dbReference type="PROSITE" id="PS50983"/>
    </source>
</evidence>
<dbReference type="GO" id="GO:1901678">
    <property type="term" value="P:iron coordination entity transport"/>
    <property type="evidence" value="ECO:0007669"/>
    <property type="project" value="UniProtKB-ARBA"/>
</dbReference>
<dbReference type="GO" id="GO:0030288">
    <property type="term" value="C:outer membrane-bounded periplasmic space"/>
    <property type="evidence" value="ECO:0007669"/>
    <property type="project" value="TreeGrafter"/>
</dbReference>
<accession>A0A172ZF78</accession>
<dbReference type="RefSeq" id="WP_060534026.1">
    <property type="nucleotide sequence ID" value="NZ_CP013023.1"/>
</dbReference>
<evidence type="ECO:0000256" key="4">
    <source>
        <dbReference type="ARBA" id="ARBA00022729"/>
    </source>
</evidence>
<reference evidence="7" key="1">
    <citation type="submission" date="2015-10" db="EMBL/GenBank/DDBJ databases">
        <title>Genome of Paenibacillus bovis sp. nov.</title>
        <authorList>
            <person name="Wu Z."/>
            <person name="Gao C."/>
            <person name="Liu Z."/>
            <person name="Zheng H."/>
        </authorList>
    </citation>
    <scope>NUCLEOTIDE SEQUENCE [LARGE SCALE GENOMIC DNA]</scope>
    <source>
        <strain evidence="7">BD3526</strain>
    </source>
</reference>
<dbReference type="PANTHER" id="PTHR30532">
    <property type="entry name" value="IRON III DICITRATE-BINDING PERIPLASMIC PROTEIN"/>
    <property type="match status" value="1"/>
</dbReference>
<evidence type="ECO:0000313" key="6">
    <source>
        <dbReference type="EMBL" id="ANF96295.1"/>
    </source>
</evidence>
<dbReference type="Pfam" id="PF01497">
    <property type="entry name" value="Peripla_BP_2"/>
    <property type="match status" value="1"/>
</dbReference>
<dbReference type="EMBL" id="CP013023">
    <property type="protein sequence ID" value="ANF96295.1"/>
    <property type="molecule type" value="Genomic_DNA"/>
</dbReference>
<protein>
    <recommendedName>
        <fullName evidence="5">Fe/B12 periplasmic-binding domain-containing protein</fullName>
    </recommendedName>
</protein>
<evidence type="ECO:0000256" key="1">
    <source>
        <dbReference type="ARBA" id="ARBA00004196"/>
    </source>
</evidence>
<evidence type="ECO:0000256" key="2">
    <source>
        <dbReference type="ARBA" id="ARBA00008814"/>
    </source>
</evidence>
<evidence type="ECO:0000313" key="7">
    <source>
        <dbReference type="Proteomes" id="UP000078148"/>
    </source>
</evidence>
<comment type="subcellular location">
    <subcellularLocation>
        <location evidence="1">Cell envelope</location>
    </subcellularLocation>
</comment>
<keyword evidence="7" id="KW-1185">Reference proteome</keyword>
<feature type="domain" description="Fe/B12 periplasmic-binding" evidence="5">
    <location>
        <begin position="60"/>
        <end position="324"/>
    </location>
</feature>
<dbReference type="InterPro" id="IPR051313">
    <property type="entry name" value="Bact_iron-sidero_bind"/>
</dbReference>
<dbReference type="STRING" id="1616788.AR543_09965"/>
<proteinExistence type="inferred from homology"/>
<dbReference type="PANTHER" id="PTHR30532:SF1">
    <property type="entry name" value="IRON(3+)-HYDROXAMATE-BINDING PROTEIN FHUD"/>
    <property type="match status" value="1"/>
</dbReference>
<evidence type="ECO:0000256" key="3">
    <source>
        <dbReference type="ARBA" id="ARBA00022448"/>
    </source>
</evidence>
<dbReference type="PROSITE" id="PS51257">
    <property type="entry name" value="PROKAR_LIPOPROTEIN"/>
    <property type="match status" value="1"/>
</dbReference>
<organism evidence="6 7">
    <name type="scientific">Paenibacillus bovis</name>
    <dbReference type="NCBI Taxonomy" id="1616788"/>
    <lineage>
        <taxon>Bacteria</taxon>
        <taxon>Bacillati</taxon>
        <taxon>Bacillota</taxon>
        <taxon>Bacilli</taxon>
        <taxon>Bacillales</taxon>
        <taxon>Paenibacillaceae</taxon>
        <taxon>Paenibacillus</taxon>
    </lineage>
</organism>
<dbReference type="KEGG" id="pbv:AR543_09965"/>
<dbReference type="InterPro" id="IPR002491">
    <property type="entry name" value="ABC_transptr_periplasmic_BD"/>
</dbReference>
<keyword evidence="3" id="KW-0813">Transport</keyword>
<reference evidence="6 7" key="2">
    <citation type="journal article" date="2016" name="Int. J. Syst. Evol. Microbiol.">
        <title>Paenibacillus bovis sp. nov., isolated from raw yak (Bos grunniens) milk.</title>
        <authorList>
            <person name="Gao C."/>
            <person name="Han J."/>
            <person name="Liu Z."/>
            <person name="Xu X."/>
            <person name="Hang F."/>
            <person name="Wu Z."/>
        </authorList>
    </citation>
    <scope>NUCLEOTIDE SEQUENCE [LARGE SCALE GENOMIC DNA]</scope>
    <source>
        <strain evidence="6 7">BD3526</strain>
    </source>
</reference>
<dbReference type="AlphaFoldDB" id="A0A172ZF78"/>
<dbReference type="SUPFAM" id="SSF53807">
    <property type="entry name" value="Helical backbone' metal receptor"/>
    <property type="match status" value="1"/>
</dbReference>
<dbReference type="Gene3D" id="3.40.50.1980">
    <property type="entry name" value="Nitrogenase molybdenum iron protein domain"/>
    <property type="match status" value="2"/>
</dbReference>
<dbReference type="OrthoDB" id="63946at2"/>
<gene>
    <name evidence="6" type="ORF">AR543_09965</name>
</gene>
<sequence>MKYSTAYIRAGLVLSLILVLLTACGQPKETRADIFNPNGIKEMPVRDSYGTVNVPISAKRIAVTSQYAMDYMNAIGADVSLAPKPATGNYVFPPYTSEEQRDKLTVIEGQNGELDLNALAAEKPDLIITNNGDRATYDALTKIAPTAYIDPALDWRNELYMYSTFLDHDTAAKQFMNAYQQKFNGAKSKLSPIIGTSTVAALSMQDNKLTLHNNVKDGVGEVLYQDLALKAPEGMTTGSESSPVTLQQLQTMNPGYLFISTGIKDDTTAALNKRMAASPDGAIWNQLAAVQAGHVYIIDSSFFNDTPLAKSYAIDTMVKQLSAK</sequence>
<keyword evidence="4" id="KW-0732">Signal</keyword>
<comment type="similarity">
    <text evidence="2">Belongs to the bacterial solute-binding protein 8 family.</text>
</comment>